<evidence type="ECO:0000313" key="1">
    <source>
        <dbReference type="EMBL" id="TDV52102.1"/>
    </source>
</evidence>
<keyword evidence="2" id="KW-1185">Reference proteome</keyword>
<organism evidence="1 2">
    <name type="scientific">Actinophytocola oryzae</name>
    <dbReference type="NCBI Taxonomy" id="502181"/>
    <lineage>
        <taxon>Bacteria</taxon>
        <taxon>Bacillati</taxon>
        <taxon>Actinomycetota</taxon>
        <taxon>Actinomycetes</taxon>
        <taxon>Pseudonocardiales</taxon>
        <taxon>Pseudonocardiaceae</taxon>
    </lineage>
</organism>
<dbReference type="EMBL" id="SOCP01000005">
    <property type="protein sequence ID" value="TDV52102.1"/>
    <property type="molecule type" value="Genomic_DNA"/>
</dbReference>
<name>A0A4R7VR28_9PSEU</name>
<gene>
    <name evidence="1" type="ORF">CLV71_105233</name>
</gene>
<dbReference type="Pfam" id="PF09997">
    <property type="entry name" value="DUF2238"/>
    <property type="match status" value="1"/>
</dbReference>
<accession>A0A4R7VR28</accession>
<protein>
    <submittedName>
        <fullName evidence="1">Putative membrane protein DUF2238</fullName>
    </submittedName>
</protein>
<proteinExistence type="predicted"/>
<dbReference type="AlphaFoldDB" id="A0A4R7VR28"/>
<dbReference type="Proteomes" id="UP000294927">
    <property type="component" value="Unassembled WGS sequence"/>
</dbReference>
<comment type="caution">
    <text evidence="1">The sequence shown here is derived from an EMBL/GenBank/DDBJ whole genome shotgun (WGS) entry which is preliminary data.</text>
</comment>
<sequence length="143" mass="15192">MAGPALAGPRDQPGWSRTTTGPEAVFGVRLSEVFGWHRHHFDRLVHFAYGLCATMVPRLGAVRSLEVVAATSALYELFEWGVAVVLAPGMAEAYNGQQGDVRDAHKDMTMAPLGAVAAVLALGCRRGPGRVATEQAQGPRPTV</sequence>
<evidence type="ECO:0000313" key="2">
    <source>
        <dbReference type="Proteomes" id="UP000294927"/>
    </source>
</evidence>
<dbReference type="OrthoDB" id="9786473at2"/>
<dbReference type="InterPro" id="IPR014509">
    <property type="entry name" value="YjdF-like"/>
</dbReference>
<reference evidence="1 2" key="1">
    <citation type="submission" date="2019-03" db="EMBL/GenBank/DDBJ databases">
        <title>Genomic Encyclopedia of Archaeal and Bacterial Type Strains, Phase II (KMG-II): from individual species to whole genera.</title>
        <authorList>
            <person name="Goeker M."/>
        </authorList>
    </citation>
    <scope>NUCLEOTIDE SEQUENCE [LARGE SCALE GENOMIC DNA]</scope>
    <source>
        <strain evidence="1 2">DSM 45499</strain>
    </source>
</reference>